<feature type="domain" description="Fibrinogen C-terminal" evidence="18">
    <location>
        <begin position="4388"/>
        <end position="4620"/>
    </location>
</feature>
<keyword evidence="13" id="KW-1133">Transmembrane helix</keyword>
<keyword evidence="6 10" id="KW-0863">Zinc-finger</keyword>
<feature type="repeat" description="ANK" evidence="9">
    <location>
        <begin position="982"/>
        <end position="1014"/>
    </location>
</feature>
<feature type="signal peptide" evidence="14">
    <location>
        <begin position="1"/>
        <end position="21"/>
    </location>
</feature>
<dbReference type="PROSITE" id="PS50297">
    <property type="entry name" value="ANK_REP_REGION"/>
    <property type="match status" value="6"/>
</dbReference>
<evidence type="ECO:0000256" key="9">
    <source>
        <dbReference type="PROSITE-ProRule" id="PRU00023"/>
    </source>
</evidence>
<dbReference type="InterPro" id="IPR011990">
    <property type="entry name" value="TPR-like_helical_dom_sf"/>
</dbReference>
<evidence type="ECO:0000256" key="3">
    <source>
        <dbReference type="ARBA" id="ARBA00022722"/>
    </source>
</evidence>
<dbReference type="InterPro" id="IPR050951">
    <property type="entry name" value="Retrovirus_Pol_polyprotein"/>
</dbReference>
<evidence type="ECO:0000256" key="4">
    <source>
        <dbReference type="ARBA" id="ARBA00022723"/>
    </source>
</evidence>
<feature type="compositionally biased region" description="Low complexity" evidence="12">
    <location>
        <begin position="2137"/>
        <end position="2147"/>
    </location>
</feature>
<feature type="compositionally biased region" description="Basic residues" evidence="12">
    <location>
        <begin position="2122"/>
        <end position="2133"/>
    </location>
</feature>
<dbReference type="SMART" id="SM00671">
    <property type="entry name" value="SEL1"/>
    <property type="match status" value="6"/>
</dbReference>
<dbReference type="SMART" id="SM00028">
    <property type="entry name" value="TPR"/>
    <property type="match status" value="5"/>
</dbReference>
<feature type="repeat" description="TPR" evidence="11">
    <location>
        <begin position="4020"/>
        <end position="4053"/>
    </location>
</feature>
<feature type="repeat" description="ANK" evidence="9">
    <location>
        <begin position="1115"/>
        <end position="1147"/>
    </location>
</feature>
<dbReference type="Gene3D" id="3.30.420.10">
    <property type="entry name" value="Ribonuclease H-like superfamily/Ribonuclease H"/>
    <property type="match status" value="1"/>
</dbReference>
<keyword evidence="1" id="KW-0808">Transferase</keyword>
<evidence type="ECO:0000256" key="10">
    <source>
        <dbReference type="PROSITE-ProRule" id="PRU00134"/>
    </source>
</evidence>
<dbReference type="PROSITE" id="PS50005">
    <property type="entry name" value="TPR"/>
    <property type="match status" value="1"/>
</dbReference>
<feature type="domain" description="RNase H type-1" evidence="17">
    <location>
        <begin position="2935"/>
        <end position="3068"/>
    </location>
</feature>
<dbReference type="InterPro" id="IPR002181">
    <property type="entry name" value="Fibrinogen_a/b/g_C_dom"/>
</dbReference>
<keyword evidence="8" id="KW-0233">DNA recombination</keyword>
<feature type="repeat" description="ANK" evidence="9">
    <location>
        <begin position="1082"/>
        <end position="1114"/>
    </location>
</feature>
<evidence type="ECO:0000256" key="8">
    <source>
        <dbReference type="ARBA" id="ARBA00023172"/>
    </source>
</evidence>
<evidence type="ECO:0000259" key="15">
    <source>
        <dbReference type="PROSITE" id="PS50158"/>
    </source>
</evidence>
<dbReference type="SUPFAM" id="SSF48452">
    <property type="entry name" value="TPR-like"/>
    <property type="match status" value="2"/>
</dbReference>
<evidence type="ECO:0000256" key="1">
    <source>
        <dbReference type="ARBA" id="ARBA00022679"/>
    </source>
</evidence>
<evidence type="ECO:0000259" key="18">
    <source>
        <dbReference type="PROSITE" id="PS51406"/>
    </source>
</evidence>
<evidence type="ECO:0000259" key="16">
    <source>
        <dbReference type="PROSITE" id="PS50865"/>
    </source>
</evidence>
<feature type="domain" description="MYND-type" evidence="16">
    <location>
        <begin position="4174"/>
        <end position="4211"/>
    </location>
</feature>
<evidence type="ECO:0000313" key="19">
    <source>
        <dbReference type="Proteomes" id="UP000095280"/>
    </source>
</evidence>
<dbReference type="GO" id="GO:0016779">
    <property type="term" value="F:nucleotidyltransferase activity"/>
    <property type="evidence" value="ECO:0007669"/>
    <property type="project" value="UniProtKB-KW"/>
</dbReference>
<keyword evidence="3" id="KW-0378">Hydrolase</keyword>
<keyword evidence="3" id="KW-0540">Nuclease</keyword>
<dbReference type="GO" id="GO:0003676">
    <property type="term" value="F:nucleic acid binding"/>
    <property type="evidence" value="ECO:0007669"/>
    <property type="project" value="InterPro"/>
</dbReference>
<keyword evidence="14" id="KW-0732">Signal</keyword>
<dbReference type="InterPro" id="IPR002110">
    <property type="entry name" value="Ankyrin_rpt"/>
</dbReference>
<feature type="domain" description="CCHC-type" evidence="15">
    <location>
        <begin position="411"/>
        <end position="425"/>
    </location>
</feature>
<feature type="region of interest" description="Disordered" evidence="12">
    <location>
        <begin position="5516"/>
        <end position="5538"/>
    </location>
</feature>
<dbReference type="PROSITE" id="PS50879">
    <property type="entry name" value="RNASE_H_1"/>
    <property type="match status" value="1"/>
</dbReference>
<keyword evidence="2" id="KW-0548">Nucleotidyltransferase</keyword>
<keyword evidence="5" id="KW-0255">Endonuclease</keyword>
<dbReference type="GO" id="GO:0004523">
    <property type="term" value="F:RNA-DNA hybrid ribonuclease activity"/>
    <property type="evidence" value="ECO:0007669"/>
    <property type="project" value="InterPro"/>
</dbReference>
<dbReference type="InterPro" id="IPR002156">
    <property type="entry name" value="RNaseH_domain"/>
</dbReference>
<feature type="region of interest" description="Disordered" evidence="12">
    <location>
        <begin position="2460"/>
        <end position="2525"/>
    </location>
</feature>
<dbReference type="SUPFAM" id="SSF81901">
    <property type="entry name" value="HCP-like"/>
    <property type="match status" value="1"/>
</dbReference>
<keyword evidence="9" id="KW-0040">ANK repeat</keyword>
<evidence type="ECO:0000256" key="7">
    <source>
        <dbReference type="ARBA" id="ARBA00022833"/>
    </source>
</evidence>
<dbReference type="InterPro" id="IPR000477">
    <property type="entry name" value="RT_dom"/>
</dbReference>
<dbReference type="Pfam" id="PF01753">
    <property type="entry name" value="zf-MYND"/>
    <property type="match status" value="1"/>
</dbReference>
<dbReference type="InterPro" id="IPR036397">
    <property type="entry name" value="RNaseH_sf"/>
</dbReference>
<feature type="compositionally biased region" description="Low complexity" evidence="12">
    <location>
        <begin position="2530"/>
        <end position="2540"/>
    </location>
</feature>
<feature type="transmembrane region" description="Helical" evidence="13">
    <location>
        <begin position="89"/>
        <end position="109"/>
    </location>
</feature>
<reference evidence="20" key="1">
    <citation type="submission" date="2016-11" db="UniProtKB">
        <authorList>
            <consortium name="WormBaseParasite"/>
        </authorList>
    </citation>
    <scope>IDENTIFICATION</scope>
</reference>
<feature type="chain" id="PRO_5009320382" evidence="14">
    <location>
        <begin position="22"/>
        <end position="5778"/>
    </location>
</feature>
<feature type="region of interest" description="Disordered" evidence="12">
    <location>
        <begin position="2530"/>
        <end position="2549"/>
    </location>
</feature>
<organism evidence="19 20">
    <name type="scientific">Macrostomum lignano</name>
    <dbReference type="NCBI Taxonomy" id="282301"/>
    <lineage>
        <taxon>Eukaryota</taxon>
        <taxon>Metazoa</taxon>
        <taxon>Spiralia</taxon>
        <taxon>Lophotrochozoa</taxon>
        <taxon>Platyhelminthes</taxon>
        <taxon>Rhabditophora</taxon>
        <taxon>Macrostomorpha</taxon>
        <taxon>Macrostomida</taxon>
        <taxon>Macrostomidae</taxon>
        <taxon>Macrostomum</taxon>
    </lineage>
</organism>
<dbReference type="PROSITE" id="PS51406">
    <property type="entry name" value="FIBRINOGEN_C_2"/>
    <property type="match status" value="1"/>
</dbReference>
<dbReference type="PANTHER" id="PTHR37984">
    <property type="entry name" value="PROTEIN CBG26694"/>
    <property type="match status" value="1"/>
</dbReference>
<feature type="repeat" description="ANK" evidence="9">
    <location>
        <begin position="1148"/>
        <end position="1174"/>
    </location>
</feature>
<dbReference type="Pfam" id="PF00147">
    <property type="entry name" value="Fibrinogen_C"/>
    <property type="match status" value="1"/>
</dbReference>
<dbReference type="CDD" id="cd09276">
    <property type="entry name" value="Rnase_HI_RT_non_LTR"/>
    <property type="match status" value="1"/>
</dbReference>
<dbReference type="PANTHER" id="PTHR37984:SF5">
    <property type="entry name" value="PROTEIN NYNRIN-LIKE"/>
    <property type="match status" value="1"/>
</dbReference>
<dbReference type="SUPFAM" id="SSF56672">
    <property type="entry name" value="DNA/RNA polymerases"/>
    <property type="match status" value="1"/>
</dbReference>
<dbReference type="SMART" id="SM00248">
    <property type="entry name" value="ANK"/>
    <property type="match status" value="6"/>
</dbReference>
<feature type="transmembrane region" description="Helical" evidence="13">
    <location>
        <begin position="37"/>
        <end position="59"/>
    </location>
</feature>
<dbReference type="InterPro" id="IPR001878">
    <property type="entry name" value="Znf_CCHC"/>
</dbReference>
<dbReference type="WBParaSite" id="maker-uti_cns_0007436-snap-gene-0.3-mRNA-1">
    <property type="protein sequence ID" value="maker-uti_cns_0007436-snap-gene-0.3-mRNA-1"/>
    <property type="gene ID" value="maker-uti_cns_0007436-snap-gene-0.3"/>
</dbReference>
<evidence type="ECO:0000256" key="14">
    <source>
        <dbReference type="SAM" id="SignalP"/>
    </source>
</evidence>
<dbReference type="SUPFAM" id="SSF57756">
    <property type="entry name" value="Retrovirus zinc finger-like domains"/>
    <property type="match status" value="1"/>
</dbReference>
<dbReference type="InterPro" id="IPR012337">
    <property type="entry name" value="RNaseH-like_sf"/>
</dbReference>
<dbReference type="CDD" id="cd01647">
    <property type="entry name" value="RT_LTR"/>
    <property type="match status" value="1"/>
</dbReference>
<dbReference type="InterPro" id="IPR014716">
    <property type="entry name" value="Fibrinogen_a/b/g_C_1"/>
</dbReference>
<keyword evidence="4" id="KW-0479">Metal-binding</keyword>
<keyword evidence="13" id="KW-0472">Membrane</keyword>
<dbReference type="CDD" id="cd19757">
    <property type="entry name" value="Bbox1"/>
    <property type="match status" value="1"/>
</dbReference>
<dbReference type="SUPFAM" id="SSF48403">
    <property type="entry name" value="Ankyrin repeat"/>
    <property type="match status" value="1"/>
</dbReference>
<dbReference type="GO" id="GO:0008270">
    <property type="term" value="F:zinc ion binding"/>
    <property type="evidence" value="ECO:0007669"/>
    <property type="project" value="UniProtKB-KW"/>
</dbReference>
<dbReference type="InterPro" id="IPR036056">
    <property type="entry name" value="Fibrinogen-like_C"/>
</dbReference>
<dbReference type="CDD" id="cd00303">
    <property type="entry name" value="retropepsin_like"/>
    <property type="match status" value="1"/>
</dbReference>
<keyword evidence="11" id="KW-0802">TPR repeat</keyword>
<feature type="region of interest" description="Disordered" evidence="12">
    <location>
        <begin position="5017"/>
        <end position="5037"/>
    </location>
</feature>
<dbReference type="InterPro" id="IPR043502">
    <property type="entry name" value="DNA/RNA_pol_sf"/>
</dbReference>
<sequence length="5778" mass="632150">MVTVVGRLGCLLLGIDTFVMAITLPGTGSPTWPFPTAIGSNVFDIDIGLGLPFFVRLLINKAEPLDVFSQDERRDYCENKMRMMVHVKFGLILIIVLAITLGILGGRSFEDWQESGHNPHPAVPGVPGVRLLAAVCLPQHLLKFLECELLELTLLRPTPRALITTGDSANMAQALQLAAPDAFDLEGDPLTRAQRWKTWTRRFNSYIRAAGITDATQQLELLVYTAGEKLEDFMDDNGVKKGESAEELIKKLQGIFDQKNSVVFLRYQFEICRQEEGESIEAWYHRLRKAADQCTFGELRDSLIRDKIVAHYRSERIRRELLQLNDVSLDDVLKRIRAREAAEQQAQAMEIGAAADTGHPSASNVAALRPPRNRPSHTTRPAAAARDSGINCDRCGRPGHQTCEAARNKACRRCGKMGHFARACRGAAKVPLRTVDEPQEEAPPGRVEYLQDDPIEHELFTLRNYGSTWTPATINGLKTKVLIDSGAACNIIDRAAYDRMPQKAALQPASDKVYPYGSQEPLRLLGKADLQVSVFEIHETLPFLVLDGEGACIIGRRSAERLQILRVGPENKVACQLRPSPEVSLDSMLTGIPKDVLHAPGAPALHELLTENAQVFSGIGRLKNYAARIFLEEGARPICHPPSRVPIHLAQAVDAELQCLEDQGIIEPVEGPCPWVARIVVVPKQTPGEIRITQDLRDLNKSVIRERHPIPTFEEVTGDMAGAQLFSELDIAKAFYQIPVADECRHLLTFSTPRGLRRLTRLSTSHAADVTAAPLKPTPIPKAAWLTLGADLLGPIQGSMLLRTTNRAPAELLLGRVPNDAIPSIRPSRPVAIADRRLRQQDASSKAKGKRYTDKRRQARPHGLKVGDTVLRRRLNPLKGETPFEWTPWLVESVKGDSMTIRQGARVCRRHCTDLKRVAPDAEPDFPVGETAPPILQAAGSEPATPPIALRPHPREAKNGNQQVVDLLSQVQADINHQCTDEGCSPLYIASHFGHHEVVQTLIGAFASVDVYTRTGLSPLHIALINGHQKVFDSLIGAQADINCLEKANGSSPLHIASQHGQVQVMNELIEAKSEVDCQQNNGYSPLFIASQIGHQQVTETLINAQANVNLQTNTGESPLYVAAQNGHLQIVESLINAQADVSLQANNGFTPLQIALQNGHEKVVDLLVKAEANQQSPLDPNVNLLRNHSSDLAIKYEKLNQMLHSALNNSGFVASRAALQSAVADVLQEILRRRLNYNHLYVVGSFSEGWGNSLTTLDGRVDIQSDIDVMRLIPGRLYHPKGLCECSGATDQHELNNGHIQCPGFASNPAVLHLGSALRPAFDEVSAGRLCCYPPIAPLQPRRLSESNITKSVLRALQQSLVSDASPCHVVHAASPGRGGQELRVSTSFLEKRMLRSLTTLQGQLFVTLKYLVKKVICNKYGFNQQGLKPYHVKTITFRMVEETPVEQWKPENLVSLVRMSLQMLLCCVESSCSSDNAHGRIMEHFFLSDVAVYLKSAAQKDKKQLMALASTLRTAIDQLPQLLQQFMGSLEPVTESGIFHFHPFQTLPDLKPMPLRKDSGLEYYEIYDLARECLEHLCRGDCSSRSRESLTELTARLPDCARSAREALRALACLKFGDRKAAERIVSQCRGHSVSRGIAWSAERSATEATVACVWRHLMTGQDCAWKFCFEFQERPKLSLPGQDFLSHCFPKVLDNNQFCVYINFDALLWALRLEWQTESELSAQAWIRDVAQRADADEQELLVADAFCTQVEQVFSIRKKLRGLKDSNFQDLKDQTLRGQEGTLQLPNWTAEARPRANGRTSAGPRSVTAQHLQHRLNYVSASSLQRITVCLTAPPKAFLHLLQRCEASRFPHELHRSPWLDSLGNWEFSGLEFSRSYSRNIFCSISFVAASKSFFQKQLAQSRKGPFMVQVRSFPQIHFGQFKVLFESSFSVQVVPSEEKQRLFVLRLRLSEVRGFLEPPSGGGRTPLAASSVVEGQPEATPRAFSASATPMLRNTSSMADKPCALPCFATDSKISNAFCSSVMSPLPDCRILWALSSSLMLCKMVLSMGLTSSAMATNATIPKETDPVASGSPGSAAPVATTGSTNAQPGPTGPADAAADHPGRQSSRPRTAESRRQRNIRRNRKRQEKRAAAASEEGTQAAVRPSGATAAGRPSGESGGAAGPSGTAVSSGSQGGNPAGLPPSKDKAAPLKTSESYASKVKQPLQPAVMILGGDFDLTPEQLDVAWRTIDEGLLNLTLEGVFVDIVKSTKANGCILLWCKSEESTQLLRDQLPKFDWHSDLGQLTFALESERPKTIRHRIWVPADSAIKSGEQLRQLLLKRHPDLDASGLVYHSTVRKGTTGATVILGLTEGWAKRLPHGTNLHLGLHQLTILRCEEGKVETKKDGKRAAPGAGAHAPPAKRQQQPDPEPNKAIRAAESASRGRRPARSSRRSGLIQRALDEAQSLRLHLEQTRAARKNTESQPRELDDGTAQPSNWWDYHQEDAAGRAQTPDGGAQGEGSSRTPVAGEEGGVARLGDSPAVGAVSASAAAGEAAEPEPMEIGDSTLTDEAENELALEETYRCTSAPVSINTCEEADEFAAALTDSLTAAFEASCPLKAYKGKQSAPWWNPQLGDLRRRAKRLHRRAQKTKNPADQTAYLNSIHEFKRQVRNAKTNKWREYCEELEGSRPTSRIVKALTLDKMSKLSSVKRADGSLTENPGETLEAMLTAFFPNEPARPGPPDHSLYGVEIPSCKQTKCLGVTLDHRLSWSTHVQAKTKKALAILAQLRRAVGTTWGLTPKRLWWIYTAMVRPAVTYAGLVWTSALQIKTCHEALKKVQGRACRMILNAPLSAPFDGLNAFLCLPPLDIFVRREAAKTTRRLIEAGVSFKPQRAMAKRKLLPHSDLCLKVLEESGSAAVLSDAEPRSLNLYQRFKVTIPSRENANDSWAPQEVHCFTDGSSKDGLSGFGVCILINGRVIATHAQHTGRLSSVFQNEVLAISSCAAELHRKDFKDRRIFFHSDSQAALQALCHTTTNSRTVRDCIGQLNKLARRNTVRLTWIPGHAGFKGNELADSLAKAGCSGSPLGPVPLAPIPATVINRQINDWADILHLRRWDGISNCRQSRAAVPNPSLKLRRILLNQNRKDIRALTMTFTGHGCFARHCFLRCVRRSELCPFCSLENEDAMHFVCYCPAFNRDRLNHLGPNPSLDDVCRPENIPRLIRFLRATKRASAPQMESANVANAKAAAKIQFAVSLLGDGMYSVLQRHFGLKNQLDFNDLLKMMSSKVDEAFSGLEPQNRQLLQHLLERAKAIRDRHSRQDFDVHRSEHDLECLLKLASLMGLSECQQEISNFAGVSIGDWEKLKSEGNEHYKKGRWLEAMNCYTKAIQCNTNVAVLYSNRALCEINLRKFDLAREDAEDAIGLDPSQIKFHRILSEALYKLRLHEPALDACQTGLRIDSTDETLLLREQLCTALVLDSQQDVGAEGSSQTQSSDLYKKLRDCQVESISGISPDEVSPIDSTILQSISELDKAHKILQSGRGDITEEQKAFEIFESVAKQGSAQGLYNMAIMYKDGNAGLARDPAKHFQLCLQAAEQKPYLSAMDDVFLNIGVAEAENALGVAYRDGMAVEKDDKLAFKWFLKSARHGYASAMSNLGLAFYNGAGCERSPTSARWWLQKAADLGQSEAQLKLAGMLIEGEGGPADSEKAVELLKSAADQGLPGALEALQQQMRRGAMKAKRMNSARKIVEEKAAANDKEALFLLGRNYLHGEGGFEQDFELAEMYLRKASDLNHERAFPALGKLLLQLGKEEDAAFFLRKAAESGDAEAQWLLRSKKDSQKEVEELLKASSQILLFEAARGLSKNGLSQDERFARYVESFASSHKSKEVFRDLFQYCKQTMGVSLHPAGSNHMSTMQTSEQLMAKKAAQGSKTAQKYFIGFELLDQMRSALDSNNGPEAFRLYRLADKTWQPLIIYNSTWKKLFDAATAAFEKNPKDSEAYFVIINYCSVKKLSNVAELLRMALACTNLNPNVADYYNYLGNMYGFNGDGISALRAFERALELDWEPHWLYGKASAIRHHQRLSDRRRVIEAYEEYISANEKDDRHIPEACYCIAFEYLGFEDMTMAREYFRRGLQAESPEVRLPCFEPVNDCPPKEMLQKMFLLYDLENSSPLNSQLPSESSHGDRCSSCGKRDASQRCSRCKKAFYCDRDCQLKHWKVHKKHLVSSFHIVYIIAGVVAAAVRSFVVRISHFNAHGWCEDWARRIFRSDLLGKKNEARWKNAVVCSHHFPDSMFPTLSLRYDKNADQIIGFEDCGTSAGGRTATTADEFVANQDWARSRNRLAGSERRRLESVHCHLILPRAQVEAEGLGSALKDLEGPENNDRQWWSSLESLSDYEAVRSHSAQNEVDCIIAASSTDSAVQLVEFNASSGLCAHFRCRLGLSHCRKCRNANKGAQRVWTVSSDCWTTVQHRVSGSVDFYRNWTQYQSEFGEGPDGNYWIGEPEFASLAHFVGQPEAENLDEGLECIGKLGRVLQLLRGRYSGSDGIGDSLSYSSGSQFSTKDADHGDYSSSCAERYAGGWWFRVCYSTHPNGVYKNFTDAIGGPFGHGIIWKYHYGFYYSLMEFEMLIIGQLKEAVDQVCQVGNLVEVSGLASGSELVRVQVVNPGRHALVAQPLAQLGNSLTLLWLGRQSGQPLEGGLDVGICLLLAVVHAHALVAVIDSLALAITFLCLNQCSASSSNSAFWSSLLSTSFRVDSCFSSRDLAAGGPPVRAAQLSVDPRQPPPEPVAERVEQQAVLQGEPVAVRVLSGDVRLQEDVQQQVVGGHELIRIVVPRLEVQQIRAQLQLEQPLVVIALRLIGVKLDNTPVFLRLPLQPRRFAGAGGPAGHAADGVEVLRPDAQTCHSPLANVGGPEAAVVAAQRDHAAHRPDACGPVGLSQLARNARPFAIAAAVASAVWKARMTAEPAACMLSARSVAAPHRCLPRAVTPHLDAARTSAADVVTAGAANFFPPFCLEEAGVSETGLPTAEAIGSDRRKKQRPQQQVGNVYPNPGESLARIFVRAVQLVPHRAAINQQVGVAVRGLTFPFLTIGLEPVASHPVAQVAFAGAKLNVGAGTPEQLRLLSQSQEIRLLSQVGGGRVALHLLCRRLLINPPLVGLERSGGPPGCIAQLGGHHGPDGLVGVARLVGNIGVGDQRVDQGDDLVQPAVHVLRRVQQAPAEVAGSILERVARVDALPVEGLAHQAGSGVAPGQVPVQLGCVHGVLGIQGAGDSVTAAVPGGGRAGRAVLNAQRLSGQRSQAALALLPSNKVGALLLRRLRLRCRCWMILPSLYCWLSSVANSYTQPSLVLHFLQLTSRTMCLPVSITRSCSSLVSRFTTRLNRKALPVAPVNRVLMSCCRRSLSTRDSGRLGTKSRPAASAVISHKLDALVGDSELPEVGGHPQVDAATVQGRLGLPPQQLHRGVADGGPGSVRVALAEVSQQEAFGTDLAGKLGSHGGRGVALLQAAVSQRIVPGGLSTPRHMSAARSELQVSPKTARRSGGGGAAVTCGGTRVSGSADWGPRHSRTDYWTEVTHRIEASRLSDTDFRRLRDFGPDNSPRSGRHGSASLQFAQQGRFARSGQAQLVCQLRLQVPGGRSPGGQPVPHTGHPVAERGCLHCDPAASGSGLLVGHDSPSAVGLSVGIGDVNLVGQGGQQALAAVTGDCGKDGLHLGILGRRHQQGDACELSDGEANLSSSERVLKIASSISQTLPQELPGTGRPAHGEHRAGLAATAAQGADKARQAEAVIAV</sequence>
<feature type="repeat" description="ANK" evidence="9">
    <location>
        <begin position="1015"/>
        <end position="1047"/>
    </location>
</feature>
<dbReference type="PROSITE" id="PS50088">
    <property type="entry name" value="ANK_REPEAT"/>
    <property type="match status" value="6"/>
</dbReference>
<feature type="region of interest" description="Disordered" evidence="12">
    <location>
        <begin position="2068"/>
        <end position="2205"/>
    </location>
</feature>
<dbReference type="Pfam" id="PF12796">
    <property type="entry name" value="Ank_2"/>
    <property type="match status" value="2"/>
</dbReference>
<dbReference type="InterPro" id="IPR036875">
    <property type="entry name" value="Znf_CCHC_sf"/>
</dbReference>
<dbReference type="Gene3D" id="4.10.60.10">
    <property type="entry name" value="Zinc finger, CCHC-type"/>
    <property type="match status" value="1"/>
</dbReference>
<dbReference type="Pfam" id="PF08238">
    <property type="entry name" value="Sel1"/>
    <property type="match status" value="5"/>
</dbReference>
<dbReference type="InterPro" id="IPR002893">
    <property type="entry name" value="Znf_MYND"/>
</dbReference>
<feature type="region of interest" description="Disordered" evidence="12">
    <location>
        <begin position="2387"/>
        <end position="2441"/>
    </location>
</feature>
<dbReference type="InterPro" id="IPR021109">
    <property type="entry name" value="Peptidase_aspartic_dom_sf"/>
</dbReference>
<feature type="repeat" description="ANK" evidence="9">
    <location>
        <begin position="1049"/>
        <end position="1081"/>
    </location>
</feature>
<dbReference type="Pfam" id="PF00078">
    <property type="entry name" value="RVT_1"/>
    <property type="match status" value="1"/>
</dbReference>
<evidence type="ECO:0000256" key="13">
    <source>
        <dbReference type="SAM" id="Phobius"/>
    </source>
</evidence>
<feature type="region of interest" description="Disordered" evidence="12">
    <location>
        <begin position="836"/>
        <end position="862"/>
    </location>
</feature>
<dbReference type="Proteomes" id="UP000095280">
    <property type="component" value="Unplaced"/>
</dbReference>
<feature type="compositionally biased region" description="Low complexity" evidence="12">
    <location>
        <begin position="2072"/>
        <end position="2085"/>
    </location>
</feature>
<dbReference type="Pfam" id="PF00023">
    <property type="entry name" value="Ank"/>
    <property type="match status" value="1"/>
</dbReference>
<evidence type="ECO:0000259" key="17">
    <source>
        <dbReference type="PROSITE" id="PS50879"/>
    </source>
</evidence>
<dbReference type="PROSITE" id="PS50865">
    <property type="entry name" value="ZF_MYND_2"/>
    <property type="match status" value="1"/>
</dbReference>
<evidence type="ECO:0000256" key="5">
    <source>
        <dbReference type="ARBA" id="ARBA00022759"/>
    </source>
</evidence>
<dbReference type="PROSITE" id="PS50158">
    <property type="entry name" value="ZF_CCHC"/>
    <property type="match status" value="1"/>
</dbReference>
<dbReference type="InterPro" id="IPR019734">
    <property type="entry name" value="TPR_rpt"/>
</dbReference>
<feature type="compositionally biased region" description="Basic and acidic residues" evidence="12">
    <location>
        <begin position="2460"/>
        <end position="2474"/>
    </location>
</feature>
<keyword evidence="19" id="KW-1185">Reference proteome</keyword>
<dbReference type="SUPFAM" id="SSF53098">
    <property type="entry name" value="Ribonuclease H-like"/>
    <property type="match status" value="1"/>
</dbReference>
<dbReference type="Gene3D" id="3.90.215.10">
    <property type="entry name" value="Gamma Fibrinogen, chain A, domain 1"/>
    <property type="match status" value="2"/>
</dbReference>
<name>A0A1I8HRC9_9PLAT</name>
<evidence type="ECO:0000313" key="20">
    <source>
        <dbReference type="WBParaSite" id="maker-uti_cns_0007436-snap-gene-0.3-mRNA-1"/>
    </source>
</evidence>
<accession>A0A1I8HRC9</accession>
<dbReference type="SUPFAM" id="SSF56496">
    <property type="entry name" value="Fibrinogen C-terminal domain-like"/>
    <property type="match status" value="1"/>
</dbReference>
<dbReference type="Gene3D" id="1.25.40.10">
    <property type="entry name" value="Tetratricopeptide repeat domain"/>
    <property type="match status" value="3"/>
</dbReference>
<dbReference type="InterPro" id="IPR006597">
    <property type="entry name" value="Sel1-like"/>
</dbReference>
<dbReference type="SMART" id="SM00343">
    <property type="entry name" value="ZnF_C2HC"/>
    <property type="match status" value="1"/>
</dbReference>
<dbReference type="Gene3D" id="6.10.140.2220">
    <property type="match status" value="1"/>
</dbReference>
<dbReference type="InterPro" id="IPR036770">
    <property type="entry name" value="Ankyrin_rpt-contain_sf"/>
</dbReference>
<dbReference type="GO" id="GO:0006259">
    <property type="term" value="P:DNA metabolic process"/>
    <property type="evidence" value="ECO:0007669"/>
    <property type="project" value="UniProtKB-ARBA"/>
</dbReference>
<dbReference type="SMART" id="SM00186">
    <property type="entry name" value="FBG"/>
    <property type="match status" value="1"/>
</dbReference>
<protein>
    <submittedName>
        <fullName evidence="20">Reverse transcriptase</fullName>
    </submittedName>
</protein>
<dbReference type="Gene3D" id="3.10.10.10">
    <property type="entry name" value="HIV Type 1 Reverse Transcriptase, subunit A, domain 1"/>
    <property type="match status" value="1"/>
</dbReference>
<feature type="compositionally biased region" description="Basic residues" evidence="12">
    <location>
        <begin position="2428"/>
        <end position="2437"/>
    </location>
</feature>
<evidence type="ECO:0000256" key="6">
    <source>
        <dbReference type="ARBA" id="ARBA00022771"/>
    </source>
</evidence>
<dbReference type="Gene3D" id="2.40.70.10">
    <property type="entry name" value="Acid Proteases"/>
    <property type="match status" value="1"/>
</dbReference>
<feature type="region of interest" description="Disordered" evidence="12">
    <location>
        <begin position="356"/>
        <end position="386"/>
    </location>
</feature>
<feature type="compositionally biased region" description="Low complexity" evidence="12">
    <location>
        <begin position="2395"/>
        <end position="2406"/>
    </location>
</feature>
<dbReference type="Gene3D" id="1.25.40.20">
    <property type="entry name" value="Ankyrin repeat-containing domain"/>
    <property type="match status" value="1"/>
</dbReference>
<keyword evidence="13" id="KW-0812">Transmembrane</keyword>
<dbReference type="Gene3D" id="1.10.1410.40">
    <property type="match status" value="1"/>
</dbReference>
<evidence type="ECO:0000256" key="12">
    <source>
        <dbReference type="SAM" id="MobiDB-lite"/>
    </source>
</evidence>
<dbReference type="Pfam" id="PF00075">
    <property type="entry name" value="RNase_H"/>
    <property type="match status" value="1"/>
</dbReference>
<evidence type="ECO:0000256" key="11">
    <source>
        <dbReference type="PROSITE-ProRule" id="PRU00339"/>
    </source>
</evidence>
<proteinExistence type="predicted"/>
<dbReference type="SUPFAM" id="SSF144232">
    <property type="entry name" value="HIT/MYND zinc finger-like"/>
    <property type="match status" value="1"/>
</dbReference>
<evidence type="ECO:0000256" key="2">
    <source>
        <dbReference type="ARBA" id="ARBA00022695"/>
    </source>
</evidence>
<keyword evidence="7" id="KW-0862">Zinc</keyword>